<organism evidence="1 2">
    <name type="scientific">Solanum commersonii</name>
    <name type="common">Commerson's wild potato</name>
    <name type="synonym">Commerson's nightshade</name>
    <dbReference type="NCBI Taxonomy" id="4109"/>
    <lineage>
        <taxon>Eukaryota</taxon>
        <taxon>Viridiplantae</taxon>
        <taxon>Streptophyta</taxon>
        <taxon>Embryophyta</taxon>
        <taxon>Tracheophyta</taxon>
        <taxon>Spermatophyta</taxon>
        <taxon>Magnoliopsida</taxon>
        <taxon>eudicotyledons</taxon>
        <taxon>Gunneridae</taxon>
        <taxon>Pentapetalae</taxon>
        <taxon>asterids</taxon>
        <taxon>lamiids</taxon>
        <taxon>Solanales</taxon>
        <taxon>Solanaceae</taxon>
        <taxon>Solanoideae</taxon>
        <taxon>Solaneae</taxon>
        <taxon>Solanum</taxon>
    </lineage>
</organism>
<gene>
    <name evidence="1" type="ORF">H5410_019862</name>
</gene>
<reference evidence="1 2" key="1">
    <citation type="submission" date="2020-09" db="EMBL/GenBank/DDBJ databases">
        <title>De no assembly of potato wild relative species, Solanum commersonii.</title>
        <authorList>
            <person name="Cho K."/>
        </authorList>
    </citation>
    <scope>NUCLEOTIDE SEQUENCE [LARGE SCALE GENOMIC DNA]</scope>
    <source>
        <strain evidence="1">LZ3.2</strain>
        <tissue evidence="1">Leaf</tissue>
    </source>
</reference>
<proteinExistence type="predicted"/>
<name>A0A9J5Z8J6_SOLCO</name>
<dbReference type="Proteomes" id="UP000824120">
    <property type="component" value="Chromosome 4"/>
</dbReference>
<sequence length="93" mass="10535">MVLVLLEVGLWKCGIIEHTKSASCIQRAYSSIKICSPMGKEIDQVWFIITLMIPSVTALDYFYNDETTIIPPQLDQQNSIYISVQPLDLKCVL</sequence>
<dbReference type="EMBL" id="JACXVP010000004">
    <property type="protein sequence ID" value="KAG5608581.1"/>
    <property type="molecule type" value="Genomic_DNA"/>
</dbReference>
<dbReference type="AlphaFoldDB" id="A0A9J5Z8J6"/>
<accession>A0A9J5Z8J6</accession>
<evidence type="ECO:0000313" key="2">
    <source>
        <dbReference type="Proteomes" id="UP000824120"/>
    </source>
</evidence>
<comment type="caution">
    <text evidence="1">The sequence shown here is derived from an EMBL/GenBank/DDBJ whole genome shotgun (WGS) entry which is preliminary data.</text>
</comment>
<keyword evidence="2" id="KW-1185">Reference proteome</keyword>
<protein>
    <submittedName>
        <fullName evidence="1">Uncharacterized protein</fullName>
    </submittedName>
</protein>
<evidence type="ECO:0000313" key="1">
    <source>
        <dbReference type="EMBL" id="KAG5608581.1"/>
    </source>
</evidence>